<name>A0A0F3IGH9_9PROT</name>
<dbReference type="InterPro" id="IPR011049">
    <property type="entry name" value="Serralysin-like_metalloprot_C"/>
</dbReference>
<reference evidence="1 2" key="1">
    <citation type="submission" date="2015-03" db="EMBL/GenBank/DDBJ databases">
        <title>Draft genome sequence of Elstera litoralis.</title>
        <authorList>
            <person name="Rahalkar M.C."/>
            <person name="Dhakephalkar P.K."/>
            <person name="Pore S.D."/>
            <person name="Arora P."/>
            <person name="Kapse N.G."/>
            <person name="Pandit P.S."/>
        </authorList>
    </citation>
    <scope>NUCLEOTIDE SEQUENCE [LARGE SCALE GENOMIC DNA]</scope>
    <source>
        <strain evidence="1 2">Dia-1</strain>
    </source>
</reference>
<dbReference type="Gene3D" id="2.150.10.10">
    <property type="entry name" value="Serralysin-like metalloprotease, C-terminal"/>
    <property type="match status" value="1"/>
</dbReference>
<evidence type="ECO:0008006" key="3">
    <source>
        <dbReference type="Google" id="ProtNLM"/>
    </source>
</evidence>
<feature type="non-terminal residue" evidence="1">
    <location>
        <position position="117"/>
    </location>
</feature>
<accession>A0A0F3IGH9</accession>
<evidence type="ECO:0000313" key="1">
    <source>
        <dbReference type="EMBL" id="KJV05802.1"/>
    </source>
</evidence>
<dbReference type="Proteomes" id="UP000033774">
    <property type="component" value="Unassembled WGS sequence"/>
</dbReference>
<protein>
    <recommendedName>
        <fullName evidence="3">Calcium-binding protein</fullName>
    </recommendedName>
</protein>
<keyword evidence="2" id="KW-1185">Reference proteome</keyword>
<sequence length="117" mass="12044">MPTTINLTTGDDVLTQGDGDYVVNAYAGNDSVTLGSGDSTVNASDGDDTISVGFGDHFADLGDGNNIYSFISGSNTTQDGTYAPVSDPGTNLTIIGGSGNDRIDHDGTWAGYYVTYN</sequence>
<evidence type="ECO:0000313" key="2">
    <source>
        <dbReference type="Proteomes" id="UP000033774"/>
    </source>
</evidence>
<dbReference type="RefSeq" id="WP_045777629.1">
    <property type="nucleotide sequence ID" value="NZ_LAJY01000999.1"/>
</dbReference>
<comment type="caution">
    <text evidence="1">The sequence shown here is derived from an EMBL/GenBank/DDBJ whole genome shotgun (WGS) entry which is preliminary data.</text>
</comment>
<dbReference type="EMBL" id="LAJY01000999">
    <property type="protein sequence ID" value="KJV05802.1"/>
    <property type="molecule type" value="Genomic_DNA"/>
</dbReference>
<proteinExistence type="predicted"/>
<dbReference type="AlphaFoldDB" id="A0A0F3IGH9"/>
<dbReference type="SUPFAM" id="SSF51120">
    <property type="entry name" value="beta-Roll"/>
    <property type="match status" value="1"/>
</dbReference>
<gene>
    <name evidence="1" type="ORF">VZ95_21130</name>
</gene>
<organism evidence="1 2">
    <name type="scientific">Elstera litoralis</name>
    <dbReference type="NCBI Taxonomy" id="552518"/>
    <lineage>
        <taxon>Bacteria</taxon>
        <taxon>Pseudomonadati</taxon>
        <taxon>Pseudomonadota</taxon>
        <taxon>Alphaproteobacteria</taxon>
        <taxon>Rhodospirillales</taxon>
        <taxon>Rhodospirillaceae</taxon>
        <taxon>Elstera</taxon>
    </lineage>
</organism>